<dbReference type="FunFam" id="2.90.10.10:FF:000001">
    <property type="entry name" value="G-type lectin S-receptor-like serine/threonine-protein kinase"/>
    <property type="match status" value="1"/>
</dbReference>
<evidence type="ECO:0000256" key="13">
    <source>
        <dbReference type="PIRNR" id="PIRNR000641"/>
    </source>
</evidence>
<feature type="domain" description="Apple" evidence="19">
    <location>
        <begin position="363"/>
        <end position="443"/>
    </location>
</feature>
<evidence type="ECO:0000256" key="3">
    <source>
        <dbReference type="ARBA" id="ARBA00022527"/>
    </source>
</evidence>
<dbReference type="CDD" id="cd00028">
    <property type="entry name" value="B_lectin"/>
    <property type="match status" value="1"/>
</dbReference>
<evidence type="ECO:0000256" key="15">
    <source>
        <dbReference type="SAM" id="Phobius"/>
    </source>
</evidence>
<comment type="caution">
    <text evidence="14">Lacks conserved residue(s) required for the propagation of feature annotation.</text>
</comment>
<evidence type="ECO:0000259" key="19">
    <source>
        <dbReference type="PROSITE" id="PS50948"/>
    </source>
</evidence>
<comment type="catalytic activity">
    <reaction evidence="12 13">
        <text>L-seryl-[protein] + ATP = O-phospho-L-seryl-[protein] + ADP + H(+)</text>
        <dbReference type="Rhea" id="RHEA:17989"/>
        <dbReference type="Rhea" id="RHEA-COMP:9863"/>
        <dbReference type="Rhea" id="RHEA-COMP:11604"/>
        <dbReference type="ChEBI" id="CHEBI:15378"/>
        <dbReference type="ChEBI" id="CHEBI:29999"/>
        <dbReference type="ChEBI" id="CHEBI:30616"/>
        <dbReference type="ChEBI" id="CHEBI:83421"/>
        <dbReference type="ChEBI" id="CHEBI:456216"/>
        <dbReference type="EC" id="2.7.11.1"/>
    </reaction>
</comment>
<dbReference type="PROSITE" id="PS50011">
    <property type="entry name" value="PROTEIN_KINASE_DOM"/>
    <property type="match status" value="1"/>
</dbReference>
<evidence type="ECO:0000256" key="5">
    <source>
        <dbReference type="ARBA" id="ARBA00022729"/>
    </source>
</evidence>
<dbReference type="Pfam" id="PF00954">
    <property type="entry name" value="S_locus_glycop"/>
    <property type="match status" value="1"/>
</dbReference>
<dbReference type="FunFam" id="1.10.510.10:FF:000060">
    <property type="entry name" value="G-type lectin S-receptor-like serine/threonine-protein kinase"/>
    <property type="match status" value="1"/>
</dbReference>
<dbReference type="InterPro" id="IPR036426">
    <property type="entry name" value="Bulb-type_lectin_dom_sf"/>
</dbReference>
<protein>
    <recommendedName>
        <fullName evidence="13">Receptor-like serine/threonine-protein kinase</fullName>
        <ecNumber evidence="13">2.7.11.1</ecNumber>
    </recommendedName>
</protein>
<dbReference type="InterPro" id="IPR024171">
    <property type="entry name" value="SRK-like_kinase"/>
</dbReference>
<dbReference type="Pfam" id="PF01453">
    <property type="entry name" value="B_lectin"/>
    <property type="match status" value="1"/>
</dbReference>
<evidence type="ECO:0000313" key="20">
    <source>
        <dbReference type="EMBL" id="KAJ7948536.1"/>
    </source>
</evidence>
<keyword evidence="8 13" id="KW-0067">ATP-binding</keyword>
<dbReference type="PROSITE" id="PS50948">
    <property type="entry name" value="PAN"/>
    <property type="match status" value="1"/>
</dbReference>
<dbReference type="SMART" id="SM00108">
    <property type="entry name" value="B_lectin"/>
    <property type="match status" value="1"/>
</dbReference>
<dbReference type="InterPro" id="IPR000719">
    <property type="entry name" value="Prot_kinase_dom"/>
</dbReference>
<dbReference type="InterPro" id="IPR000742">
    <property type="entry name" value="EGF"/>
</dbReference>
<keyword evidence="15" id="KW-1133">Transmembrane helix</keyword>
<comment type="catalytic activity">
    <reaction evidence="11 13">
        <text>L-threonyl-[protein] + ATP = O-phospho-L-threonyl-[protein] + ADP + H(+)</text>
        <dbReference type="Rhea" id="RHEA:46608"/>
        <dbReference type="Rhea" id="RHEA-COMP:11060"/>
        <dbReference type="Rhea" id="RHEA-COMP:11605"/>
        <dbReference type="ChEBI" id="CHEBI:15378"/>
        <dbReference type="ChEBI" id="CHEBI:30013"/>
        <dbReference type="ChEBI" id="CHEBI:30616"/>
        <dbReference type="ChEBI" id="CHEBI:61977"/>
        <dbReference type="ChEBI" id="CHEBI:456216"/>
        <dbReference type="EC" id="2.7.11.1"/>
    </reaction>
</comment>
<evidence type="ECO:0000256" key="7">
    <source>
        <dbReference type="ARBA" id="ARBA00022777"/>
    </source>
</evidence>
<dbReference type="Gene3D" id="1.10.510.10">
    <property type="entry name" value="Transferase(Phosphotransferase) domain 1"/>
    <property type="match status" value="1"/>
</dbReference>
<dbReference type="InterPro" id="IPR008271">
    <property type="entry name" value="Ser/Thr_kinase_AS"/>
</dbReference>
<feature type="domain" description="Bulb-type lectin" evidence="18">
    <location>
        <begin position="47"/>
        <end position="168"/>
    </location>
</feature>
<feature type="domain" description="EGF-like" evidence="17">
    <location>
        <begin position="308"/>
        <end position="344"/>
    </location>
</feature>
<evidence type="ECO:0000256" key="8">
    <source>
        <dbReference type="ARBA" id="ARBA00022840"/>
    </source>
</evidence>
<dbReference type="EMBL" id="JARAOO010000012">
    <property type="protein sequence ID" value="KAJ7948536.1"/>
    <property type="molecule type" value="Genomic_DNA"/>
</dbReference>
<keyword evidence="3 13" id="KW-0723">Serine/threonine-protein kinase</keyword>
<dbReference type="Gene3D" id="3.30.200.20">
    <property type="entry name" value="Phosphorylase Kinase, domain 1"/>
    <property type="match status" value="1"/>
</dbReference>
<keyword evidence="4 13" id="KW-0808">Transferase</keyword>
<dbReference type="KEGG" id="qsa:O6P43_028994"/>
<evidence type="ECO:0000256" key="1">
    <source>
        <dbReference type="ARBA" id="ARBA00004251"/>
    </source>
</evidence>
<keyword evidence="5" id="KW-0732">Signal</keyword>
<keyword evidence="6 13" id="KW-0547">Nucleotide-binding</keyword>
<evidence type="ECO:0000259" key="16">
    <source>
        <dbReference type="PROSITE" id="PS50011"/>
    </source>
</evidence>
<dbReference type="Proteomes" id="UP001163823">
    <property type="component" value="Chromosome 12"/>
</dbReference>
<dbReference type="InterPro" id="IPR003609">
    <property type="entry name" value="Pan_app"/>
</dbReference>
<dbReference type="SUPFAM" id="SSF51110">
    <property type="entry name" value="alpha-D-mannose-specific plant lectins"/>
    <property type="match status" value="1"/>
</dbReference>
<evidence type="ECO:0000313" key="21">
    <source>
        <dbReference type="Proteomes" id="UP001163823"/>
    </source>
</evidence>
<comment type="caution">
    <text evidence="20">The sequence shown here is derived from an EMBL/GenBank/DDBJ whole genome shotgun (WGS) entry which is preliminary data.</text>
</comment>
<dbReference type="AlphaFoldDB" id="A0AAD7PAQ2"/>
<dbReference type="PANTHER" id="PTHR27002">
    <property type="entry name" value="RECEPTOR-LIKE SERINE/THREONINE-PROTEIN KINASE SD1-8"/>
    <property type="match status" value="1"/>
</dbReference>
<dbReference type="EC" id="2.7.11.1" evidence="13"/>
<reference evidence="20" key="1">
    <citation type="journal article" date="2023" name="Science">
        <title>Elucidation of the pathway for biosynthesis of saponin adjuvants from the soapbark tree.</title>
        <authorList>
            <person name="Reed J."/>
            <person name="Orme A."/>
            <person name="El-Demerdash A."/>
            <person name="Owen C."/>
            <person name="Martin L.B.B."/>
            <person name="Misra R.C."/>
            <person name="Kikuchi S."/>
            <person name="Rejzek M."/>
            <person name="Martin A.C."/>
            <person name="Harkess A."/>
            <person name="Leebens-Mack J."/>
            <person name="Louveau T."/>
            <person name="Stephenson M.J."/>
            <person name="Osbourn A."/>
        </authorList>
    </citation>
    <scope>NUCLEOTIDE SEQUENCE</scope>
    <source>
        <strain evidence="20">S10</strain>
    </source>
</reference>
<dbReference type="PROSITE" id="PS00108">
    <property type="entry name" value="PROTEIN_KINASE_ST"/>
    <property type="match status" value="1"/>
</dbReference>
<keyword evidence="21" id="KW-1185">Reference proteome</keyword>
<dbReference type="InterPro" id="IPR001245">
    <property type="entry name" value="Ser-Thr/Tyr_kinase_cat_dom"/>
</dbReference>
<proteinExistence type="inferred from homology"/>
<keyword evidence="9" id="KW-1015">Disulfide bond</keyword>
<dbReference type="Pfam" id="PF07714">
    <property type="entry name" value="PK_Tyr_Ser-Thr"/>
    <property type="match status" value="1"/>
</dbReference>
<dbReference type="PROSITE" id="PS50927">
    <property type="entry name" value="BULB_LECTIN"/>
    <property type="match status" value="1"/>
</dbReference>
<evidence type="ECO:0000259" key="18">
    <source>
        <dbReference type="PROSITE" id="PS50927"/>
    </source>
</evidence>
<organism evidence="20 21">
    <name type="scientific">Quillaja saponaria</name>
    <name type="common">Soap bark tree</name>
    <dbReference type="NCBI Taxonomy" id="32244"/>
    <lineage>
        <taxon>Eukaryota</taxon>
        <taxon>Viridiplantae</taxon>
        <taxon>Streptophyta</taxon>
        <taxon>Embryophyta</taxon>
        <taxon>Tracheophyta</taxon>
        <taxon>Spermatophyta</taxon>
        <taxon>Magnoliopsida</taxon>
        <taxon>eudicotyledons</taxon>
        <taxon>Gunneridae</taxon>
        <taxon>Pentapetalae</taxon>
        <taxon>rosids</taxon>
        <taxon>fabids</taxon>
        <taxon>Fabales</taxon>
        <taxon>Quillajaceae</taxon>
        <taxon>Quillaja</taxon>
    </lineage>
</organism>
<evidence type="ECO:0000259" key="17">
    <source>
        <dbReference type="PROSITE" id="PS50026"/>
    </source>
</evidence>
<comment type="subcellular location">
    <subcellularLocation>
        <location evidence="1">Cell membrane</location>
        <topology evidence="1">Single-pass type I membrane protein</topology>
    </subcellularLocation>
</comment>
<dbReference type="FunFam" id="3.30.200.20:FF:000195">
    <property type="entry name" value="G-type lectin S-receptor-like serine/threonine-protein kinase"/>
    <property type="match status" value="1"/>
</dbReference>
<dbReference type="GO" id="GO:0005524">
    <property type="term" value="F:ATP binding"/>
    <property type="evidence" value="ECO:0007669"/>
    <property type="project" value="UniProtKB-KW"/>
</dbReference>
<evidence type="ECO:0000256" key="6">
    <source>
        <dbReference type="ARBA" id="ARBA00022741"/>
    </source>
</evidence>
<feature type="domain" description="Protein kinase" evidence="16">
    <location>
        <begin position="520"/>
        <end position="797"/>
    </location>
</feature>
<feature type="transmembrane region" description="Helical" evidence="15">
    <location>
        <begin position="24"/>
        <end position="41"/>
    </location>
</feature>
<dbReference type="GO" id="GO:0004674">
    <property type="term" value="F:protein serine/threonine kinase activity"/>
    <property type="evidence" value="ECO:0007669"/>
    <property type="project" value="UniProtKB-KW"/>
</dbReference>
<dbReference type="SMART" id="SM00220">
    <property type="entry name" value="S_TKc"/>
    <property type="match status" value="1"/>
</dbReference>
<keyword evidence="15" id="KW-0812">Transmembrane</keyword>
<dbReference type="SUPFAM" id="SSF56112">
    <property type="entry name" value="Protein kinase-like (PK-like)"/>
    <property type="match status" value="1"/>
</dbReference>
<dbReference type="GO" id="GO:0048544">
    <property type="term" value="P:recognition of pollen"/>
    <property type="evidence" value="ECO:0007669"/>
    <property type="project" value="InterPro"/>
</dbReference>
<dbReference type="CDD" id="cd14066">
    <property type="entry name" value="STKc_IRAK"/>
    <property type="match status" value="1"/>
</dbReference>
<keyword evidence="2" id="KW-1003">Cell membrane</keyword>
<dbReference type="InterPro" id="IPR000858">
    <property type="entry name" value="S_locus_glycoprot_dom"/>
</dbReference>
<comment type="similarity">
    <text evidence="13">Belongs to the protein kinase superfamily. Ser/Thr protein kinase family.</text>
</comment>
<keyword evidence="14" id="KW-0245">EGF-like domain</keyword>
<accession>A0AAD7PAQ2</accession>
<dbReference type="Gene3D" id="2.90.10.10">
    <property type="entry name" value="Bulb-type lectin domain"/>
    <property type="match status" value="1"/>
</dbReference>
<evidence type="ECO:0000256" key="14">
    <source>
        <dbReference type="PROSITE-ProRule" id="PRU00076"/>
    </source>
</evidence>
<dbReference type="InterPro" id="IPR001480">
    <property type="entry name" value="Bulb-type_lectin_dom"/>
</dbReference>
<dbReference type="Pfam" id="PF08276">
    <property type="entry name" value="PAN_2"/>
    <property type="match status" value="1"/>
</dbReference>
<gene>
    <name evidence="20" type="ORF">O6P43_028994</name>
</gene>
<keyword evidence="15" id="KW-0472">Membrane</keyword>
<feature type="transmembrane region" description="Helical" evidence="15">
    <location>
        <begin position="457"/>
        <end position="477"/>
    </location>
</feature>
<evidence type="ECO:0000256" key="10">
    <source>
        <dbReference type="ARBA" id="ARBA00023180"/>
    </source>
</evidence>
<name>A0AAD7PAQ2_QUISA</name>
<dbReference type="CDD" id="cd01098">
    <property type="entry name" value="PAN_AP_plant"/>
    <property type="match status" value="1"/>
</dbReference>
<evidence type="ECO:0000256" key="11">
    <source>
        <dbReference type="ARBA" id="ARBA00047899"/>
    </source>
</evidence>
<dbReference type="PANTHER" id="PTHR27002:SF900">
    <property type="entry name" value="S-LOCUS LECTIN KINASE FAMILY PROTEIN"/>
    <property type="match status" value="1"/>
</dbReference>
<dbReference type="PROSITE" id="PS50026">
    <property type="entry name" value="EGF_3"/>
    <property type="match status" value="1"/>
</dbReference>
<dbReference type="InterPro" id="IPR011009">
    <property type="entry name" value="Kinase-like_dom_sf"/>
</dbReference>
<evidence type="ECO:0000256" key="9">
    <source>
        <dbReference type="ARBA" id="ARBA00023157"/>
    </source>
</evidence>
<dbReference type="GO" id="GO:0005886">
    <property type="term" value="C:plasma membrane"/>
    <property type="evidence" value="ECO:0007669"/>
    <property type="project" value="UniProtKB-SubCell"/>
</dbReference>
<sequence>MNTLRDMILVIAASAPGFQQRKKMVIFSFVIISFYLLFSYSETSTAYDTITLSQSLSDGMTLISKNETFELGFFSTGTSSNRYLGMWYKNIPVQTIVWVANRQKPIKDLSGSLMINNTSNLVLLGQSKTVAWFTTPMRKAQNPVLQLLDSGNLVLREDNDENSENYLWQSFDFPSDTLLPGMKLGKDLRTGLDRRVTGWKDQYDPSPGNLTWGMSITSYPELTTWLGSKKYYRGGPWNGVQHNGRPTAQPHPLFKFLYVENKNEVYEVYQVVNKSILARMVLNQINNLRYHYVWIEAKQIWRMLNLLPRDFCDTYGACGPNGNCYNKKLPSCECLRGYRSNSPERWNALDFSEGCVPKEKWNCLTDGFVKYGDMKVPDTENSWLNKTMTLENCREKCLNNYSCMAYTNPDISGGGSGCVVWFGNLNDIRVQQDGGMDLYIRVPVSELDTTDGLKWKIILTVGSAIIIISGMLLVIYYKCRSRIDPKKYGVMLGYTSEEKKEDLELPLFDLSTIASATDNFSIGNKLGEGGFGPVYKGTLDNGQEIAVKRLSNSSGQGLNEFKNEVILIAKLQHRNLVKLLGCCIQDEEKLLIYEYMANKSLDFFIFDQTRGKLLDWSKHFHIICGIARGLLYLHQDSRLRIIHRDLKAGNVLLDSEMTPKISDFGLARTFGGDQNAANTDRVVGTYGYMAPEYAIDGNFSIKSDVFSFGILLLEIVTGKKNSGFYCPSDSLNLIEYAWNLWREERPLELIDECIIESCNLSEVLRCVHISLLCLELHPQDRPTMSSVVLMLGSDIALPQPQQPGFFIGEHSSGGFSSPFKNASPSINGLSITTLEAR</sequence>
<keyword evidence="10" id="KW-0325">Glycoprotein</keyword>
<evidence type="ECO:0000256" key="12">
    <source>
        <dbReference type="ARBA" id="ARBA00048679"/>
    </source>
</evidence>
<evidence type="ECO:0000256" key="2">
    <source>
        <dbReference type="ARBA" id="ARBA00022475"/>
    </source>
</evidence>
<evidence type="ECO:0000256" key="4">
    <source>
        <dbReference type="ARBA" id="ARBA00022679"/>
    </source>
</evidence>
<keyword evidence="7 13" id="KW-0418">Kinase</keyword>
<dbReference type="SMART" id="SM00473">
    <property type="entry name" value="PAN_AP"/>
    <property type="match status" value="1"/>
</dbReference>
<dbReference type="PIRSF" id="PIRSF000641">
    <property type="entry name" value="SRK"/>
    <property type="match status" value="1"/>
</dbReference>
<dbReference type="Gene3D" id="2.10.25.10">
    <property type="entry name" value="Laminin"/>
    <property type="match status" value="1"/>
</dbReference>